<dbReference type="Gene3D" id="2.60.40.1190">
    <property type="match status" value="1"/>
</dbReference>
<feature type="domain" description="Carbohydrate-binding" evidence="1">
    <location>
        <begin position="24"/>
        <end position="102"/>
    </location>
</feature>
<evidence type="ECO:0000313" key="3">
    <source>
        <dbReference type="Proteomes" id="UP001193389"/>
    </source>
</evidence>
<evidence type="ECO:0000259" key="1">
    <source>
        <dbReference type="Pfam" id="PF06452"/>
    </source>
</evidence>
<sequence length="274" mass="31694">MKNGKSSYSESPYTCYRAPSPITIDGDLTKPVWQKARKSPRFVDMINGYPGYFDTRAAVLWDDEALYIAFWVEEPFVEAKLTQRDDIIFQENDVEVFIDGGDCYYEFEINALNTVYEVFFIWQDAFKKFDAKEFDVHSRDAFTFGGNHDRDAPTFWRGNHPRGLRWAYTDWDIAGLRSAVQVQGTINDNTDIDKGWTVEIAFPWSGMKHLAKDRNLPPQQDDIWKIFFGRFGKHLNGNGVIQNAMSWDKIGDNDNHKPELYTPILFSNKNTPGV</sequence>
<dbReference type="PANTHER" id="PTHR35532">
    <property type="entry name" value="SIMILAR TO POLYHYDROXYALKANOATE DEPOLYMERASE"/>
    <property type="match status" value="1"/>
</dbReference>
<organism evidence="2 3">
    <name type="scientific">Aquipluma nitroreducens</name>
    <dbReference type="NCBI Taxonomy" id="2010828"/>
    <lineage>
        <taxon>Bacteria</taxon>
        <taxon>Pseudomonadati</taxon>
        <taxon>Bacteroidota</taxon>
        <taxon>Bacteroidia</taxon>
        <taxon>Marinilabiliales</taxon>
        <taxon>Prolixibacteraceae</taxon>
        <taxon>Aquipluma</taxon>
    </lineage>
</organism>
<dbReference type="Pfam" id="PF06452">
    <property type="entry name" value="CBM9_1"/>
    <property type="match status" value="1"/>
</dbReference>
<dbReference type="SUPFAM" id="SSF49344">
    <property type="entry name" value="CBD9-like"/>
    <property type="match status" value="1"/>
</dbReference>
<dbReference type="CDD" id="cd09620">
    <property type="entry name" value="CBM9_like_3"/>
    <property type="match status" value="1"/>
</dbReference>
<dbReference type="GO" id="GO:0004553">
    <property type="term" value="F:hydrolase activity, hydrolyzing O-glycosyl compounds"/>
    <property type="evidence" value="ECO:0007669"/>
    <property type="project" value="InterPro"/>
</dbReference>
<name>A0A5K7S496_9BACT</name>
<dbReference type="KEGG" id="anf:AQPE_0311"/>
<dbReference type="AlphaFoldDB" id="A0A5K7S496"/>
<dbReference type="InterPro" id="IPR010502">
    <property type="entry name" value="Carb-bd_dom_fam9"/>
</dbReference>
<keyword evidence="3" id="KW-1185">Reference proteome</keyword>
<accession>A0A5K7S496</accession>
<evidence type="ECO:0000313" key="2">
    <source>
        <dbReference type="EMBL" id="BBE16174.1"/>
    </source>
</evidence>
<dbReference type="Proteomes" id="UP001193389">
    <property type="component" value="Chromosome"/>
</dbReference>
<dbReference type="GO" id="GO:0016052">
    <property type="term" value="P:carbohydrate catabolic process"/>
    <property type="evidence" value="ECO:0007669"/>
    <property type="project" value="InterPro"/>
</dbReference>
<dbReference type="RefSeq" id="WP_318349273.1">
    <property type="nucleotide sequence ID" value="NZ_AP018694.1"/>
</dbReference>
<dbReference type="EMBL" id="AP018694">
    <property type="protein sequence ID" value="BBE16174.1"/>
    <property type="molecule type" value="Genomic_DNA"/>
</dbReference>
<gene>
    <name evidence="2" type="ORF">AQPE_0311</name>
</gene>
<proteinExistence type="predicted"/>
<protein>
    <recommendedName>
        <fullName evidence="1">Carbohydrate-binding domain-containing protein</fullName>
    </recommendedName>
</protein>
<reference evidence="2" key="1">
    <citation type="journal article" date="2020" name="Int. J. Syst. Evol. Microbiol.">
        <title>Aquipluma nitroreducens gen. nov. sp. nov., a novel facultatively anaerobic bacterium isolated from a freshwater lake.</title>
        <authorList>
            <person name="Watanabe M."/>
            <person name="Kojima H."/>
            <person name="Fukui M."/>
        </authorList>
    </citation>
    <scope>NUCLEOTIDE SEQUENCE</scope>
    <source>
        <strain evidence="2">MeG22</strain>
    </source>
</reference>
<dbReference type="GO" id="GO:0030246">
    <property type="term" value="F:carbohydrate binding"/>
    <property type="evidence" value="ECO:0007669"/>
    <property type="project" value="InterPro"/>
</dbReference>
<dbReference type="PANTHER" id="PTHR35532:SF5">
    <property type="entry name" value="CARBOHYDRATE-BINDING DOMAIN-CONTAINING PROTEIN"/>
    <property type="match status" value="1"/>
</dbReference>